<evidence type="ECO:0000313" key="2">
    <source>
        <dbReference type="EMBL" id="NKX52548.1"/>
    </source>
</evidence>
<keyword evidence="3" id="KW-1185">Reference proteome</keyword>
<evidence type="ECO:0000256" key="1">
    <source>
        <dbReference type="SAM" id="SignalP"/>
    </source>
</evidence>
<dbReference type="EMBL" id="JAAZSR010000590">
    <property type="protein sequence ID" value="NKX52548.1"/>
    <property type="molecule type" value="Genomic_DNA"/>
</dbReference>
<feature type="chain" id="PRO_5045696682" description="DUF4440 domain-containing protein" evidence="1">
    <location>
        <begin position="24"/>
        <end position="186"/>
    </location>
</feature>
<reference evidence="2 3" key="1">
    <citation type="submission" date="2020-04" db="EMBL/GenBank/DDBJ databases">
        <authorList>
            <person name="Liu S."/>
        </authorList>
    </citation>
    <scope>NUCLEOTIDE SEQUENCE [LARGE SCALE GENOMIC DNA]</scope>
    <source>
        <strain evidence="2 3">CGMCC 1.15091</strain>
    </source>
</reference>
<keyword evidence="1" id="KW-0732">Signal</keyword>
<proteinExistence type="predicted"/>
<organism evidence="2 3">
    <name type="scientific">Arthrobacter deserti</name>
    <dbReference type="NCBI Taxonomy" id="1742687"/>
    <lineage>
        <taxon>Bacteria</taxon>
        <taxon>Bacillati</taxon>
        <taxon>Actinomycetota</taxon>
        <taxon>Actinomycetes</taxon>
        <taxon>Micrococcales</taxon>
        <taxon>Micrococcaceae</taxon>
        <taxon>Arthrobacter</taxon>
    </lineage>
</organism>
<dbReference type="PROSITE" id="PS51257">
    <property type="entry name" value="PROKAR_LIPOPROTEIN"/>
    <property type="match status" value="1"/>
</dbReference>
<comment type="caution">
    <text evidence="2">The sequence shown here is derived from an EMBL/GenBank/DDBJ whole genome shotgun (WGS) entry which is preliminary data.</text>
</comment>
<sequence length="186" mass="19232">MNKTTKGLGAAVLALSLAAGATACRSTSAQLSSGASEAAAAAPVAVVEHKPAEVKKFLDGFFADVDKETAAYMEDAMSGGLKNMTDDEKTEVFKKSYPKSRAYLDTDDKTGAGIIGNFALTTMFTKGETTANVDGIRISGDTATIKGSEIRGEGLKESSGDGKKAGTLKLAYEGSGWKITGMDVVK</sequence>
<feature type="signal peptide" evidence="1">
    <location>
        <begin position="1"/>
        <end position="23"/>
    </location>
</feature>
<accession>A0ABX1JUB0</accession>
<name>A0ABX1JUB0_9MICC</name>
<dbReference type="Proteomes" id="UP000523795">
    <property type="component" value="Unassembled WGS sequence"/>
</dbReference>
<gene>
    <name evidence="2" type="ORF">HER39_18620</name>
</gene>
<protein>
    <recommendedName>
        <fullName evidence="4">DUF4440 domain-containing protein</fullName>
    </recommendedName>
</protein>
<evidence type="ECO:0000313" key="3">
    <source>
        <dbReference type="Proteomes" id="UP000523795"/>
    </source>
</evidence>
<evidence type="ECO:0008006" key="4">
    <source>
        <dbReference type="Google" id="ProtNLM"/>
    </source>
</evidence>